<evidence type="ECO:0000313" key="4">
    <source>
        <dbReference type="EMBL" id="JAG50059.1"/>
    </source>
</evidence>
<dbReference type="GO" id="GO:0061630">
    <property type="term" value="F:ubiquitin protein ligase activity"/>
    <property type="evidence" value="ECO:0007669"/>
    <property type="project" value="UniProtKB-UniRule"/>
</dbReference>
<sequence length="342" mass="39075">CLQLLSYVIENESAHPSILEWDSFGMLLILLVSVPNVVHANNSTHVIFSMRRFLQRLLLVSQIAQCLTLMDLDKIESRSIEGKSNDTDCLLFLASLVRRNYSAFNSDAVWNVLKDKVRQFLRCCVILQHFHAPKSDLCRLDEAGYDTYENLCSYLQLPVSCKELLGDEVNQSLFVTWAKHPNMNHLIPDKSFYPITNIFIINDLVELPNDYSELLNKVRNFSCSNSNLDDSQNPTMCLVCGEILCSLSYCCQKELKHKKVGACTYHAYHCGGGVGLFLKIRECQLVMFAGLGRGCFRAPPYFDDHGETDQGLRRGNQLRLSRKSYKKLRLIWLNHGVYEEVS</sequence>
<dbReference type="EMBL" id="GBRD01015767">
    <property type="protein sequence ID" value="JAG50059.1"/>
    <property type="molecule type" value="Transcribed_RNA"/>
</dbReference>
<dbReference type="PANTHER" id="PTHR21497">
    <property type="entry name" value="UBIQUITIN LIGASE E3 ALPHA-RELATED"/>
    <property type="match status" value="1"/>
</dbReference>
<dbReference type="AlphaFoldDB" id="A0A0A9YHQ8"/>
<dbReference type="UniPathway" id="UPA00143"/>
<accession>A0A0A9YHQ8</accession>
<dbReference type="InterPro" id="IPR044046">
    <property type="entry name" value="E3_ligase_UBR-like_C"/>
</dbReference>
<dbReference type="GO" id="GO:0071596">
    <property type="term" value="P:ubiquitin-dependent protein catabolic process via the N-end rule pathway"/>
    <property type="evidence" value="ECO:0007669"/>
    <property type="project" value="UniProtKB-UniRule"/>
</dbReference>
<dbReference type="EC" id="2.3.2.27" evidence="1"/>
<comment type="similarity">
    <text evidence="1">Belongs to the E3 ubiquitin-protein ligase UBR1-like family.</text>
</comment>
<gene>
    <name evidence="3" type="primary">UBR2_2</name>
    <name evidence="3" type="ORF">CM83_100372</name>
</gene>
<protein>
    <recommendedName>
        <fullName evidence="1">E3 ubiquitin-protein ligase</fullName>
        <ecNumber evidence="1">2.3.2.27</ecNumber>
    </recommendedName>
</protein>
<comment type="catalytic activity">
    <reaction evidence="1">
        <text>S-ubiquitinyl-[E2 ubiquitin-conjugating enzyme]-L-cysteine + [acceptor protein]-L-lysine = [E2 ubiquitin-conjugating enzyme]-L-cysteine + N(6)-ubiquitinyl-[acceptor protein]-L-lysine.</text>
        <dbReference type="EC" id="2.3.2.27"/>
    </reaction>
</comment>
<keyword evidence="1" id="KW-0479">Metal-binding</keyword>
<feature type="non-terminal residue" evidence="3">
    <location>
        <position position="342"/>
    </location>
</feature>
<dbReference type="Pfam" id="PF18995">
    <property type="entry name" value="PRT6_C"/>
    <property type="match status" value="1"/>
</dbReference>
<reference evidence="4" key="3">
    <citation type="submission" date="2014-09" db="EMBL/GenBank/DDBJ databases">
        <authorList>
            <person name="Magalhaes I.L.F."/>
            <person name="Oliveira U."/>
            <person name="Santos F.R."/>
            <person name="Vidigal T.H.D.A."/>
            <person name="Brescovit A.D."/>
            <person name="Santos A.J."/>
        </authorList>
    </citation>
    <scope>NUCLEOTIDE SEQUENCE</scope>
</reference>
<keyword evidence="1" id="KW-0833">Ubl conjugation pathway</keyword>
<feature type="non-terminal residue" evidence="3">
    <location>
        <position position="1"/>
    </location>
</feature>
<keyword evidence="1" id="KW-0808">Transferase</keyword>
<comment type="function">
    <text evidence="1">Ubiquitin ligase protein which is a component of the N-end rule pathway. Recognizes and binds to proteins bearing specific N-terminal residues that are destabilizing according to the N-end rule, leading to their ubiquitination and subsequent degradation.</text>
</comment>
<dbReference type="GO" id="GO:0016567">
    <property type="term" value="P:protein ubiquitination"/>
    <property type="evidence" value="ECO:0007669"/>
    <property type="project" value="UniProtKB-UniRule"/>
</dbReference>
<evidence type="ECO:0000256" key="1">
    <source>
        <dbReference type="RuleBase" id="RU366018"/>
    </source>
</evidence>
<dbReference type="EMBL" id="GBHO01012986">
    <property type="protein sequence ID" value="JAG30618.1"/>
    <property type="molecule type" value="Transcribed_RNA"/>
</dbReference>
<reference evidence="3" key="2">
    <citation type="submission" date="2014-07" db="EMBL/GenBank/DDBJ databases">
        <authorList>
            <person name="Hull J."/>
        </authorList>
    </citation>
    <scope>NUCLEOTIDE SEQUENCE</scope>
</reference>
<dbReference type="PANTHER" id="PTHR21497:SF24">
    <property type="entry name" value="E3 UBIQUITIN-PROTEIN LIGASE UBR1"/>
    <property type="match status" value="1"/>
</dbReference>
<proteinExistence type="inferred from homology"/>
<dbReference type="GO" id="GO:0005737">
    <property type="term" value="C:cytoplasm"/>
    <property type="evidence" value="ECO:0007669"/>
    <property type="project" value="TreeGrafter"/>
</dbReference>
<keyword evidence="1" id="KW-0863">Zinc-finger</keyword>
<organism evidence="3">
    <name type="scientific">Lygus hesperus</name>
    <name type="common">Western plant bug</name>
    <dbReference type="NCBI Taxonomy" id="30085"/>
    <lineage>
        <taxon>Eukaryota</taxon>
        <taxon>Metazoa</taxon>
        <taxon>Ecdysozoa</taxon>
        <taxon>Arthropoda</taxon>
        <taxon>Hexapoda</taxon>
        <taxon>Insecta</taxon>
        <taxon>Pterygota</taxon>
        <taxon>Neoptera</taxon>
        <taxon>Paraneoptera</taxon>
        <taxon>Hemiptera</taxon>
        <taxon>Heteroptera</taxon>
        <taxon>Panheteroptera</taxon>
        <taxon>Cimicomorpha</taxon>
        <taxon>Miridae</taxon>
        <taxon>Mirini</taxon>
        <taxon>Lygus</taxon>
    </lineage>
</organism>
<dbReference type="GO" id="GO:0008270">
    <property type="term" value="F:zinc ion binding"/>
    <property type="evidence" value="ECO:0007669"/>
    <property type="project" value="UniProtKB-UniRule"/>
</dbReference>
<name>A0A0A9YHQ8_LYGHE</name>
<dbReference type="GO" id="GO:0000151">
    <property type="term" value="C:ubiquitin ligase complex"/>
    <property type="evidence" value="ECO:0007669"/>
    <property type="project" value="TreeGrafter"/>
</dbReference>
<evidence type="ECO:0000313" key="3">
    <source>
        <dbReference type="EMBL" id="JAG30618.1"/>
    </source>
</evidence>
<feature type="domain" description="E3 ubiquitin-protein ligase UBR-like C-terminal" evidence="2">
    <location>
        <begin position="5"/>
        <end position="334"/>
    </location>
</feature>
<reference evidence="3" key="1">
    <citation type="journal article" date="2014" name="PLoS ONE">
        <title>Transcriptome-Based Identification of ABC Transporters in the Western Tarnished Plant Bug Lygus hesperus.</title>
        <authorList>
            <person name="Hull J.J."/>
            <person name="Chaney K."/>
            <person name="Geib S.M."/>
            <person name="Fabrick J.A."/>
            <person name="Brent C.S."/>
            <person name="Walsh D."/>
            <person name="Lavine L.C."/>
        </authorList>
    </citation>
    <scope>NUCLEOTIDE SEQUENCE</scope>
</reference>
<evidence type="ECO:0000259" key="2">
    <source>
        <dbReference type="Pfam" id="PF18995"/>
    </source>
</evidence>
<dbReference type="InterPro" id="IPR039164">
    <property type="entry name" value="UBR1-like"/>
</dbReference>
<comment type="pathway">
    <text evidence="1">Protein modification; protein ubiquitination.</text>
</comment>
<keyword evidence="1" id="KW-0862">Zinc</keyword>